<sequence>MPPSSVANYNINSSSDCHLISSTGQPQGRQPFQPLQQSTTHIATFSSTNREMMPLNMVDKNLMLHWDDFLKDILRWNPEWFDEKCKTLYYAFILLVLLICYARASVLTLNRHSL</sequence>
<keyword evidence="3" id="KW-1185">Reference proteome</keyword>
<evidence type="ECO:0000256" key="1">
    <source>
        <dbReference type="SAM" id="Phobius"/>
    </source>
</evidence>
<feature type="transmembrane region" description="Helical" evidence="1">
    <location>
        <begin position="88"/>
        <end position="109"/>
    </location>
</feature>
<keyword evidence="1" id="KW-0472">Membrane</keyword>
<accession>A0A9D4CSG1</accession>
<evidence type="ECO:0000313" key="3">
    <source>
        <dbReference type="Proteomes" id="UP000828390"/>
    </source>
</evidence>
<gene>
    <name evidence="2" type="ORF">DPMN_055304</name>
</gene>
<proteinExistence type="predicted"/>
<keyword evidence="1" id="KW-1133">Transmembrane helix</keyword>
<reference evidence="2" key="1">
    <citation type="journal article" date="2019" name="bioRxiv">
        <title>The Genome of the Zebra Mussel, Dreissena polymorpha: A Resource for Invasive Species Research.</title>
        <authorList>
            <person name="McCartney M.A."/>
            <person name="Auch B."/>
            <person name="Kono T."/>
            <person name="Mallez S."/>
            <person name="Zhang Y."/>
            <person name="Obille A."/>
            <person name="Becker A."/>
            <person name="Abrahante J.E."/>
            <person name="Garbe J."/>
            <person name="Badalamenti J.P."/>
            <person name="Herman A."/>
            <person name="Mangelson H."/>
            <person name="Liachko I."/>
            <person name="Sullivan S."/>
            <person name="Sone E.D."/>
            <person name="Koren S."/>
            <person name="Silverstein K.A.T."/>
            <person name="Beckman K.B."/>
            <person name="Gohl D.M."/>
        </authorList>
    </citation>
    <scope>NUCLEOTIDE SEQUENCE</scope>
    <source>
        <strain evidence="2">Duluth1</strain>
        <tissue evidence="2">Whole animal</tissue>
    </source>
</reference>
<dbReference type="AlphaFoldDB" id="A0A9D4CSG1"/>
<evidence type="ECO:0000313" key="2">
    <source>
        <dbReference type="EMBL" id="KAH3729336.1"/>
    </source>
</evidence>
<keyword evidence="1" id="KW-0812">Transmembrane</keyword>
<reference evidence="2" key="2">
    <citation type="submission" date="2020-11" db="EMBL/GenBank/DDBJ databases">
        <authorList>
            <person name="McCartney M.A."/>
            <person name="Auch B."/>
            <person name="Kono T."/>
            <person name="Mallez S."/>
            <person name="Becker A."/>
            <person name="Gohl D.M."/>
            <person name="Silverstein K.A.T."/>
            <person name="Koren S."/>
            <person name="Bechman K.B."/>
            <person name="Herman A."/>
            <person name="Abrahante J.E."/>
            <person name="Garbe J."/>
        </authorList>
    </citation>
    <scope>NUCLEOTIDE SEQUENCE</scope>
    <source>
        <strain evidence="2">Duluth1</strain>
        <tissue evidence="2">Whole animal</tissue>
    </source>
</reference>
<comment type="caution">
    <text evidence="2">The sequence shown here is derived from an EMBL/GenBank/DDBJ whole genome shotgun (WGS) entry which is preliminary data.</text>
</comment>
<dbReference type="EMBL" id="JAIWYP010000012">
    <property type="protein sequence ID" value="KAH3729336.1"/>
    <property type="molecule type" value="Genomic_DNA"/>
</dbReference>
<name>A0A9D4CSG1_DREPO</name>
<dbReference type="Proteomes" id="UP000828390">
    <property type="component" value="Unassembled WGS sequence"/>
</dbReference>
<protein>
    <submittedName>
        <fullName evidence="2">Uncharacterized protein</fullName>
    </submittedName>
</protein>
<organism evidence="2 3">
    <name type="scientific">Dreissena polymorpha</name>
    <name type="common">Zebra mussel</name>
    <name type="synonym">Mytilus polymorpha</name>
    <dbReference type="NCBI Taxonomy" id="45954"/>
    <lineage>
        <taxon>Eukaryota</taxon>
        <taxon>Metazoa</taxon>
        <taxon>Spiralia</taxon>
        <taxon>Lophotrochozoa</taxon>
        <taxon>Mollusca</taxon>
        <taxon>Bivalvia</taxon>
        <taxon>Autobranchia</taxon>
        <taxon>Heteroconchia</taxon>
        <taxon>Euheterodonta</taxon>
        <taxon>Imparidentia</taxon>
        <taxon>Neoheterodontei</taxon>
        <taxon>Myida</taxon>
        <taxon>Dreissenoidea</taxon>
        <taxon>Dreissenidae</taxon>
        <taxon>Dreissena</taxon>
    </lineage>
</organism>